<dbReference type="Gene3D" id="3.40.50.1820">
    <property type="entry name" value="alpha/beta hydrolase"/>
    <property type="match status" value="1"/>
</dbReference>
<feature type="transmembrane region" description="Helical" evidence="7">
    <location>
        <begin position="970"/>
        <end position="992"/>
    </location>
</feature>
<dbReference type="InterPro" id="IPR052159">
    <property type="entry name" value="Competence_DNA_uptake"/>
</dbReference>
<evidence type="ECO:0000256" key="6">
    <source>
        <dbReference type="SAM" id="MobiDB-lite"/>
    </source>
</evidence>
<evidence type="ECO:0000259" key="8">
    <source>
        <dbReference type="Pfam" id="PF00753"/>
    </source>
</evidence>
<dbReference type="InterPro" id="IPR001279">
    <property type="entry name" value="Metallo-B-lactamas"/>
</dbReference>
<accession>E8QWS3</accession>
<dbReference type="Gene3D" id="3.60.15.10">
    <property type="entry name" value="Ribonuclease Z/Hydroxyacylglutathione hydrolase-like"/>
    <property type="match status" value="1"/>
</dbReference>
<evidence type="ECO:0000256" key="2">
    <source>
        <dbReference type="ARBA" id="ARBA00022475"/>
    </source>
</evidence>
<dbReference type="EMBL" id="CP002353">
    <property type="protein sequence ID" value="ADV62973.1"/>
    <property type="molecule type" value="Genomic_DNA"/>
</dbReference>
<dbReference type="InterPro" id="IPR029058">
    <property type="entry name" value="AB_hydrolase_fold"/>
</dbReference>
<proteinExistence type="predicted"/>
<comment type="subcellular location">
    <subcellularLocation>
        <location evidence="1">Cell membrane</location>
        <topology evidence="1">Multi-pass membrane protein</topology>
    </subcellularLocation>
</comment>
<feature type="transmembrane region" description="Helical" evidence="7">
    <location>
        <begin position="493"/>
        <end position="516"/>
    </location>
</feature>
<dbReference type="Pfam" id="PF03772">
    <property type="entry name" value="Competence"/>
    <property type="match status" value="1"/>
</dbReference>
<feature type="domain" description="Metallo-beta-lactamase" evidence="8">
    <location>
        <begin position="662"/>
        <end position="769"/>
    </location>
</feature>
<feature type="transmembrane region" description="Helical" evidence="7">
    <location>
        <begin position="73"/>
        <end position="90"/>
    </location>
</feature>
<organism evidence="12 13">
    <name type="scientific">Isosphaera pallida (strain ATCC 43644 / DSM 9630 / IS1B)</name>
    <dbReference type="NCBI Taxonomy" id="575540"/>
    <lineage>
        <taxon>Bacteria</taxon>
        <taxon>Pseudomonadati</taxon>
        <taxon>Planctomycetota</taxon>
        <taxon>Planctomycetia</taxon>
        <taxon>Isosphaerales</taxon>
        <taxon>Isosphaeraceae</taxon>
        <taxon>Isosphaera</taxon>
    </lineage>
</organism>
<keyword evidence="13" id="KW-1185">Reference proteome</keyword>
<feature type="domain" description="Serine aminopeptidase S33" evidence="10">
    <location>
        <begin position="1041"/>
        <end position="1180"/>
    </location>
</feature>
<gene>
    <name evidence="12" type="ordered locus">Isop_2397</name>
</gene>
<feature type="transmembrane region" description="Helical" evidence="7">
    <location>
        <begin position="355"/>
        <end position="374"/>
    </location>
</feature>
<sequence length="1320" mass="141073">MTAVSPSAVCGSESQSHSAFASRPASASAHCGGSPPAAGRRAPPGTPLVVIMAVAVVVGVSCSHWLPSWSTGVWIGWAAVSWLGCLVVSLTGAPRVLATPWFALTGIALGAGWLRHHAEDLHAHDLAHQTTAWGLDNAGRIVELRGWLVETAERIEARSPNRSSSVRAILAVSAARPSPSEPWQDASGYVRLWARERLESAGDPTAATNSSTLSVLTHWIAGAPVVVRGLLRTIPAPRNPGEFDFAAWERMNGIRLSLSAPSLDAVQIDPNRPWDRVVWFRGAIRARAEAILRHALTPETSPLASALLLGSRSDLDEATRDAFLNSGTLHLLAISGLHFSALAVTLGWLSRLLPIGRRTASLLVVAVMIGYALLVGGRPSVVRACVMASAVGWAVARDRPGRPDTALALAALVTIGLNPWNVFHVGCQLSFLAVAALLWGVPAWRDRHAGPAAGSQSNSIIPHPRETPSEALDRLERQLKRLGSRKAALQDRIATTIGQAIGVSITAWIFTAPLVVDRFNLVTPIGIPLNLPMVPLSGVAVASAGATLSLGAIHPALGDLAGMVCRVSLDLLIWLASLGETLPGGSWHTPAPPTAWTSVVLVLAMIALALEARRIDRDSDRCRNVRRVAWIGASLGGVLWMSWWALPASWTVCGPKALILDVGLGSAVVVVSADGRAMLYDCGSDNDPRVGRRVILPALWSLGVSRLDAVALSHADPAHVNGLDDLVKRMPVGAIWISPTFVEDSPVLNPFETPQTQGERFHADPWLTLAVERGVPIEVVSAGQRRSLGTDVTFHALHPPPDWPNGASNAARDAGSLVLAVEFEPPALTNGEPTASPPRSSPRRLLLTGDLDGAGMVRVVGLNEEAAGAPRDRDSHAFGYDLLIAPRHGVARSNPSWWLDWARPRFVAISQAGGWEPATPWLKLDPKRIAVTGRDGALWFDPHADPELVSLTPFAQTRAKVMVDWEDGRLMIWLMAAGVVVLAVATAVWLVCRWGVRSGAWTLTRPRPDPTTVTEPGWHEVERRADDGALLRAEWRTAGESPRGTVVILHGFAEARGSMRPRARVALERGWSVLLPDNRAMGRSEGQFVSFGGMEADDLRGWLGWLTDQVDSTGPIVVMGRSMGAAIALRAVATLAEQPGRAVPPTTIGASPATREPMPAGLILEAPYEDLSELLMRWLTRAGVPGWLAGLSSRAILTEAHRLTGRWLHTPSPIEMARRVGLPTLVFYGGRDLLVPPDRVERLIAALEQAAPGAVQGVRIAEAGHADLFEVGGFTVVEILGQFLDSVAARFEPIGNSSPTPSPSSKDSLEWKTPPVRFTE</sequence>
<dbReference type="PANTHER" id="PTHR30619">
    <property type="entry name" value="DNA INTERNALIZATION/COMPETENCE PROTEIN COMEC/REC2"/>
    <property type="match status" value="1"/>
</dbReference>
<keyword evidence="5 7" id="KW-0472">Membrane</keyword>
<evidence type="ECO:0000259" key="10">
    <source>
        <dbReference type="Pfam" id="PF12146"/>
    </source>
</evidence>
<dbReference type="PANTHER" id="PTHR30619:SF1">
    <property type="entry name" value="RECOMBINATION PROTEIN 2"/>
    <property type="match status" value="1"/>
</dbReference>
<dbReference type="KEGG" id="ipa:Isop_2397"/>
<evidence type="ECO:0000256" key="3">
    <source>
        <dbReference type="ARBA" id="ARBA00022692"/>
    </source>
</evidence>
<dbReference type="STRING" id="575540.Isop_2397"/>
<feature type="transmembrane region" description="Helical" evidence="7">
    <location>
        <begin position="45"/>
        <end position="66"/>
    </location>
</feature>
<dbReference type="InterPro" id="IPR025405">
    <property type="entry name" value="DUF4131"/>
</dbReference>
<dbReference type="Pfam" id="PF13567">
    <property type="entry name" value="DUF4131"/>
    <property type="match status" value="1"/>
</dbReference>
<dbReference type="SUPFAM" id="SSF53474">
    <property type="entry name" value="alpha/beta-Hydrolases"/>
    <property type="match status" value="1"/>
</dbReference>
<dbReference type="OrthoDB" id="9761531at2"/>
<feature type="transmembrane region" description="Helical" evidence="7">
    <location>
        <begin position="628"/>
        <end position="646"/>
    </location>
</feature>
<keyword evidence="4 7" id="KW-1133">Transmembrane helix</keyword>
<dbReference type="HOGENOM" id="CLU_259912_0_0_0"/>
<name>E8QWS3_ISOPI</name>
<dbReference type="RefSeq" id="WP_013565261.1">
    <property type="nucleotide sequence ID" value="NC_014962.1"/>
</dbReference>
<evidence type="ECO:0000256" key="7">
    <source>
        <dbReference type="SAM" id="Phobius"/>
    </source>
</evidence>
<reference key="1">
    <citation type="submission" date="2010-11" db="EMBL/GenBank/DDBJ databases">
        <title>The complete sequence of chromosome of Isophaera pallida ATCC 43644.</title>
        <authorList>
            <consortium name="US DOE Joint Genome Institute (JGI-PGF)"/>
            <person name="Lucas S."/>
            <person name="Copeland A."/>
            <person name="Lapidus A."/>
            <person name="Bruce D."/>
            <person name="Goodwin L."/>
            <person name="Pitluck S."/>
            <person name="Kyrpides N."/>
            <person name="Mavromatis K."/>
            <person name="Pagani I."/>
            <person name="Ivanova N."/>
            <person name="Saunders E."/>
            <person name="Brettin T."/>
            <person name="Detter J.C."/>
            <person name="Han C."/>
            <person name="Tapia R."/>
            <person name="Land M."/>
            <person name="Hauser L."/>
            <person name="Markowitz V."/>
            <person name="Cheng J.-F."/>
            <person name="Hugenholtz P."/>
            <person name="Woyke T."/>
            <person name="Wu D."/>
            <person name="Eisen J.A."/>
        </authorList>
    </citation>
    <scope>NUCLEOTIDE SEQUENCE</scope>
    <source>
        <strain>ATCC 43644</strain>
    </source>
</reference>
<feature type="transmembrane region" description="Helical" evidence="7">
    <location>
        <begin position="591"/>
        <end position="608"/>
    </location>
</feature>
<evidence type="ECO:0000313" key="13">
    <source>
        <dbReference type="Proteomes" id="UP000008631"/>
    </source>
</evidence>
<dbReference type="InterPro" id="IPR004477">
    <property type="entry name" value="ComEC_N"/>
</dbReference>
<dbReference type="GO" id="GO:0005886">
    <property type="term" value="C:plasma membrane"/>
    <property type="evidence" value="ECO:0007669"/>
    <property type="project" value="UniProtKB-SubCell"/>
</dbReference>
<feature type="transmembrane region" description="Helical" evidence="7">
    <location>
        <begin position="536"/>
        <end position="553"/>
    </location>
</feature>
<dbReference type="eggNOG" id="COG1073">
    <property type="taxonomic scope" value="Bacteria"/>
</dbReference>
<evidence type="ECO:0000313" key="12">
    <source>
        <dbReference type="EMBL" id="ADV62973.1"/>
    </source>
</evidence>
<keyword evidence="3 7" id="KW-0812">Transmembrane</keyword>
<feature type="region of interest" description="Disordered" evidence="6">
    <location>
        <begin position="1295"/>
        <end position="1320"/>
    </location>
</feature>
<dbReference type="Pfam" id="PF00753">
    <property type="entry name" value="Lactamase_B"/>
    <property type="match status" value="1"/>
</dbReference>
<feature type="transmembrane region" description="Helical" evidence="7">
    <location>
        <begin position="96"/>
        <end position="114"/>
    </location>
</feature>
<dbReference type="InterPro" id="IPR036866">
    <property type="entry name" value="RibonucZ/Hydroxyglut_hydro"/>
</dbReference>
<evidence type="ECO:0000256" key="5">
    <source>
        <dbReference type="ARBA" id="ARBA00023136"/>
    </source>
</evidence>
<dbReference type="Proteomes" id="UP000008631">
    <property type="component" value="Chromosome"/>
</dbReference>
<evidence type="ECO:0000259" key="9">
    <source>
        <dbReference type="Pfam" id="PF03772"/>
    </source>
</evidence>
<keyword evidence="2" id="KW-1003">Cell membrane</keyword>
<dbReference type="InterPro" id="IPR022742">
    <property type="entry name" value="Hydrolase_4"/>
</dbReference>
<evidence type="ECO:0000256" key="1">
    <source>
        <dbReference type="ARBA" id="ARBA00004651"/>
    </source>
</evidence>
<dbReference type="eggNOG" id="COG0658">
    <property type="taxonomic scope" value="Bacteria"/>
</dbReference>
<dbReference type="PRINTS" id="PR00111">
    <property type="entry name" value="ABHYDROLASE"/>
</dbReference>
<dbReference type="InParanoid" id="E8QWS3"/>
<protein>
    <submittedName>
        <fullName evidence="12">ComEC/Rec2-related protein</fullName>
    </submittedName>
</protein>
<reference evidence="12 13" key="2">
    <citation type="journal article" date="2011" name="Stand. Genomic Sci.">
        <title>Complete genome sequence of Isosphaera pallida type strain (IS1B).</title>
        <authorList>
            <consortium name="US DOE Joint Genome Institute (JGI-PGF)"/>
            <person name="Goker M."/>
            <person name="Cleland D."/>
            <person name="Saunders E."/>
            <person name="Lapidus A."/>
            <person name="Nolan M."/>
            <person name="Lucas S."/>
            <person name="Hammon N."/>
            <person name="Deshpande S."/>
            <person name="Cheng J.F."/>
            <person name="Tapia R."/>
            <person name="Han C."/>
            <person name="Goodwin L."/>
            <person name="Pitluck S."/>
            <person name="Liolios K."/>
            <person name="Pagani I."/>
            <person name="Ivanova N."/>
            <person name="Mavromatis K."/>
            <person name="Pati A."/>
            <person name="Chen A."/>
            <person name="Palaniappan K."/>
            <person name="Land M."/>
            <person name="Hauser L."/>
            <person name="Chang Y.J."/>
            <person name="Jeffries C.D."/>
            <person name="Detter J.C."/>
            <person name="Beck B."/>
            <person name="Woyke T."/>
            <person name="Bristow J."/>
            <person name="Eisen J.A."/>
            <person name="Markowitz V."/>
            <person name="Hugenholtz P."/>
            <person name="Kyrpides N.C."/>
            <person name="Klenk H.P."/>
        </authorList>
    </citation>
    <scope>NUCLEOTIDE SEQUENCE [LARGE SCALE GENOMIC DNA]</scope>
    <source>
        <strain evidence="13">ATCC 43644 / DSM 9630 / IS1B</strain>
    </source>
</reference>
<feature type="domain" description="DUF4131" evidence="11">
    <location>
        <begin position="69"/>
        <end position="262"/>
    </location>
</feature>
<evidence type="ECO:0000259" key="11">
    <source>
        <dbReference type="Pfam" id="PF13567"/>
    </source>
</evidence>
<feature type="transmembrane region" description="Helical" evidence="7">
    <location>
        <begin position="329"/>
        <end position="349"/>
    </location>
</feature>
<evidence type="ECO:0000256" key="4">
    <source>
        <dbReference type="ARBA" id="ARBA00022989"/>
    </source>
</evidence>
<dbReference type="eggNOG" id="COG2333">
    <property type="taxonomic scope" value="Bacteria"/>
</dbReference>
<dbReference type="NCBIfam" id="TIGR00360">
    <property type="entry name" value="ComEC_N-term"/>
    <property type="match status" value="1"/>
</dbReference>
<dbReference type="SUPFAM" id="SSF56281">
    <property type="entry name" value="Metallo-hydrolase/oxidoreductase"/>
    <property type="match status" value="1"/>
</dbReference>
<feature type="domain" description="ComEC/Rec2-related protein" evidence="9">
    <location>
        <begin position="307"/>
        <end position="613"/>
    </location>
</feature>
<feature type="transmembrane region" description="Helical" evidence="7">
    <location>
        <begin position="560"/>
        <end position="579"/>
    </location>
</feature>
<dbReference type="InterPro" id="IPR000073">
    <property type="entry name" value="AB_hydrolase_1"/>
</dbReference>
<dbReference type="Pfam" id="PF12146">
    <property type="entry name" value="Hydrolase_4"/>
    <property type="match status" value="1"/>
</dbReference>